<keyword evidence="25" id="KW-1185">Reference proteome</keyword>
<comment type="catalytic activity">
    <reaction evidence="21">
        <text>1-(1Z-octadecenyl)-2-(5Z,8Z,11Z,14Z- eicosatetraenoyl)-sn-glycero-3-phosphoethanolamine + L-serine = 1-(1Z-octadecenyl)-2-(5Z,8Z,11Z,14Z-eicosatetraenoyl)-sn-glycero-3-phospho-L-serine + ethanolamine</text>
        <dbReference type="Rhea" id="RHEA:41604"/>
        <dbReference type="ChEBI" id="CHEBI:33384"/>
        <dbReference type="ChEBI" id="CHEBI:57603"/>
        <dbReference type="ChEBI" id="CHEBI:78342"/>
        <dbReference type="ChEBI" id="CHEBI:78343"/>
    </reaction>
    <physiologicalReaction direction="left-to-right" evidence="21">
        <dbReference type="Rhea" id="RHEA:41605"/>
    </physiologicalReaction>
</comment>
<evidence type="ECO:0000256" key="23">
    <source>
        <dbReference type="SAM" id="MobiDB-lite"/>
    </source>
</evidence>
<comment type="catalytic activity">
    <reaction evidence="16">
        <text>1-(1Z-octadecenyl)-2-(9Z-octadecenoyl)-sn-glycero-3-phosphoethanolamine + L-serine = 1-(1Z-octadecenyl)-2-(9Z-octadecenoyl)-sn-glycero-3-phospho-L-serine + ethanolamine</text>
        <dbReference type="Rhea" id="RHEA:41600"/>
        <dbReference type="ChEBI" id="CHEBI:33384"/>
        <dbReference type="ChEBI" id="CHEBI:57603"/>
        <dbReference type="ChEBI" id="CHEBI:78340"/>
        <dbReference type="ChEBI" id="CHEBI:78341"/>
    </reaction>
    <physiologicalReaction direction="left-to-right" evidence="16">
        <dbReference type="Rhea" id="RHEA:41601"/>
    </physiologicalReaction>
</comment>
<comment type="similarity">
    <text evidence="4 22">Belongs to the phosphatidyl serine synthase family.</text>
</comment>
<feature type="transmembrane region" description="Helical" evidence="22">
    <location>
        <begin position="387"/>
        <end position="406"/>
    </location>
</feature>
<dbReference type="PANTHER" id="PTHR15362">
    <property type="entry name" value="PHOSPHATIDYLINOSITOL SYNTHASE"/>
    <property type="match status" value="1"/>
</dbReference>
<evidence type="ECO:0000256" key="5">
    <source>
        <dbReference type="ARBA" id="ARBA00022516"/>
    </source>
</evidence>
<evidence type="ECO:0000313" key="24">
    <source>
        <dbReference type="EMBL" id="KAJ8023515.1"/>
    </source>
</evidence>
<evidence type="ECO:0000256" key="12">
    <source>
        <dbReference type="ARBA" id="ARBA00023209"/>
    </source>
</evidence>
<dbReference type="Proteomes" id="UP001152320">
    <property type="component" value="Chromosome 19"/>
</dbReference>
<evidence type="ECO:0000256" key="17">
    <source>
        <dbReference type="ARBA" id="ARBA00035955"/>
    </source>
</evidence>
<comment type="catalytic activity">
    <reaction evidence="20">
        <text>1-octadecanoyl-2-(9Z-octadecenoyl)-sn-glycero-3-phosphoethanolamine + L-serine = 1-octadecanoyl-2-(9Z-octadecenoyl)-sn-glycero-3-phospho-L-serine + ethanolamine</text>
        <dbReference type="Rhea" id="RHEA:40795"/>
        <dbReference type="ChEBI" id="CHEBI:33384"/>
        <dbReference type="ChEBI" id="CHEBI:57603"/>
        <dbReference type="ChEBI" id="CHEBI:75038"/>
        <dbReference type="ChEBI" id="CHEBI:78260"/>
    </reaction>
    <physiologicalReaction direction="left-to-right" evidence="20">
        <dbReference type="Rhea" id="RHEA:40796"/>
    </physiologicalReaction>
</comment>
<evidence type="ECO:0000256" key="15">
    <source>
        <dbReference type="ARBA" id="ARBA00035833"/>
    </source>
</evidence>
<comment type="catalytic activity">
    <reaction evidence="17">
        <text>1-octadecanoyl-2-(5Z,8Z,11Z,14Z)-eicosatetraenoyl-sn-glycero-3-phosphoethanolamine + L-serine = 1-octadecanoyl-2-(5Z,8Z,11Z,14Z)-eicosatetraenoyl-sn-glycero-3-phosphoserine + ethanolamine</text>
        <dbReference type="Rhea" id="RHEA:41500"/>
        <dbReference type="ChEBI" id="CHEBI:33384"/>
        <dbReference type="ChEBI" id="CHEBI:57603"/>
        <dbReference type="ChEBI" id="CHEBI:78268"/>
        <dbReference type="ChEBI" id="CHEBI:78269"/>
    </reaction>
    <physiologicalReaction direction="left-to-right" evidence="17">
        <dbReference type="Rhea" id="RHEA:41501"/>
    </physiologicalReaction>
</comment>
<comment type="function">
    <text evidence="22">Catalyzes a base-exchange reaction in which the polar head group of phosphatidylethanolamine (PE) is replaced by L-serine.</text>
</comment>
<dbReference type="EMBL" id="JAIZAY010000019">
    <property type="protein sequence ID" value="KAJ8023515.1"/>
    <property type="molecule type" value="Genomic_DNA"/>
</dbReference>
<evidence type="ECO:0000256" key="13">
    <source>
        <dbReference type="ARBA" id="ARBA00023264"/>
    </source>
</evidence>
<keyword evidence="12 22" id="KW-0594">Phospholipid biosynthesis</keyword>
<dbReference type="PANTHER" id="PTHR15362:SF7">
    <property type="entry name" value="PHOSPHATIDYLSERINE SYNTHASE 2"/>
    <property type="match status" value="1"/>
</dbReference>
<feature type="transmembrane region" description="Helical" evidence="22">
    <location>
        <begin position="64"/>
        <end position="86"/>
    </location>
</feature>
<keyword evidence="10 22" id="KW-0443">Lipid metabolism</keyword>
<comment type="catalytic activity">
    <reaction evidence="15">
        <text>1-hexadecanoyl-2-(4Z,7Z,10Z,13Z,16Z,19Z-docosahexaenoyl)-sn-glycero-3-phosphoethanolamine + L-serine = 1-hexadecanoyl-2-(4Z,7Z,10Z,13Z,16Z,19Z-docosahexaenoyl)-sn-glycero-3-phosphoserine + ethanolamine</text>
        <dbReference type="Rhea" id="RHEA:41488"/>
        <dbReference type="ChEBI" id="CHEBI:33384"/>
        <dbReference type="ChEBI" id="CHEBI:57603"/>
        <dbReference type="ChEBI" id="CHEBI:78261"/>
        <dbReference type="ChEBI" id="CHEBI:78262"/>
    </reaction>
    <physiologicalReaction direction="left-to-right" evidence="15">
        <dbReference type="Rhea" id="RHEA:41489"/>
    </physiologicalReaction>
</comment>
<keyword evidence="6 22" id="KW-0808">Transferase</keyword>
<comment type="catalytic activity">
    <reaction evidence="18">
        <text>1-octadecanoyl-2-(4Z,7Z,10Z,13Z,16Z,19Z-docosahexaenoyl)-sn-glycero-3-phosphoethanolamine + L-serine = 1-octadecanoyl-2-(4Z,7Z,10Z,13Z,16Z,19Z-docosahexaenoyl)-sn-glycero-3-phosphoserine + ethanolamine</text>
        <dbReference type="Rhea" id="RHEA:41492"/>
        <dbReference type="ChEBI" id="CHEBI:33384"/>
        <dbReference type="ChEBI" id="CHEBI:57603"/>
        <dbReference type="ChEBI" id="CHEBI:78265"/>
        <dbReference type="ChEBI" id="CHEBI:78266"/>
    </reaction>
    <physiologicalReaction direction="left-to-right" evidence="18">
        <dbReference type="Rhea" id="RHEA:41493"/>
    </physiologicalReaction>
</comment>
<dbReference type="OrthoDB" id="10265393at2759"/>
<evidence type="ECO:0000256" key="21">
    <source>
        <dbReference type="ARBA" id="ARBA00036733"/>
    </source>
</evidence>
<accession>A0A9Q0YJ54</accession>
<dbReference type="AlphaFoldDB" id="A0A9Q0YJ54"/>
<feature type="transmembrane region" description="Helical" evidence="22">
    <location>
        <begin position="354"/>
        <end position="375"/>
    </location>
</feature>
<comment type="catalytic activity">
    <reaction evidence="19">
        <text>1-(1Z-octadecenyl)-2-(4Z,7Z,10Z,13Z,16Z,19Z-docosahexaenoyl)-sn-glycero-3-phosphoethanolamine + L-serine = 1-(1Z-octadecenyl)-2-(4Z,7Z,10Z,13Z,16Z,19Z-docosahexaenoyl)-sn-glycero-3-phospho-L-serine + ethanolamine</text>
        <dbReference type="Rhea" id="RHEA:41496"/>
        <dbReference type="ChEBI" id="CHEBI:33384"/>
        <dbReference type="ChEBI" id="CHEBI:57603"/>
        <dbReference type="ChEBI" id="CHEBI:78263"/>
        <dbReference type="ChEBI" id="CHEBI:78264"/>
    </reaction>
    <physiologicalReaction direction="left-to-right" evidence="19">
        <dbReference type="Rhea" id="RHEA:41497"/>
    </physiologicalReaction>
</comment>
<evidence type="ECO:0000256" key="9">
    <source>
        <dbReference type="ARBA" id="ARBA00022989"/>
    </source>
</evidence>
<evidence type="ECO:0000256" key="4">
    <source>
        <dbReference type="ARBA" id="ARBA00008671"/>
    </source>
</evidence>
<protein>
    <recommendedName>
        <fullName evidence="22">Phosphatidylserine synthase</fullName>
        <ecNumber evidence="22">2.7.8.29</ecNumber>
    </recommendedName>
    <alternativeName>
        <fullName evidence="22">Serine-exchange enzyme</fullName>
    </alternativeName>
</protein>
<feature type="transmembrane region" description="Helical" evidence="22">
    <location>
        <begin position="98"/>
        <end position="116"/>
    </location>
</feature>
<comment type="caution">
    <text evidence="24">The sequence shown here is derived from an EMBL/GenBank/DDBJ whole genome shotgun (WGS) entry which is preliminary data.</text>
</comment>
<dbReference type="GO" id="GO:0106245">
    <property type="term" value="F:L-serine-phosphatidylethanolamine phosphatidyltransferase activity"/>
    <property type="evidence" value="ECO:0007669"/>
    <property type="project" value="UniProtKB-UniRule"/>
</dbReference>
<keyword evidence="9 22" id="KW-1133">Transmembrane helix</keyword>
<evidence type="ECO:0000256" key="7">
    <source>
        <dbReference type="ARBA" id="ARBA00022692"/>
    </source>
</evidence>
<comment type="pathway">
    <text evidence="3">Lipid metabolism.</text>
</comment>
<keyword evidence="7 22" id="KW-0812">Transmembrane</keyword>
<dbReference type="EC" id="2.7.8.29" evidence="22"/>
<feature type="compositionally biased region" description="Polar residues" evidence="23">
    <location>
        <begin position="485"/>
        <end position="501"/>
    </location>
</feature>
<dbReference type="InterPro" id="IPR004277">
    <property type="entry name" value="PSS"/>
</dbReference>
<keyword evidence="11 22" id="KW-0472">Membrane</keyword>
<proteinExistence type="inferred from homology"/>
<dbReference type="Pfam" id="PF03034">
    <property type="entry name" value="PSS"/>
    <property type="match status" value="1"/>
</dbReference>
<reference evidence="24" key="1">
    <citation type="submission" date="2021-10" db="EMBL/GenBank/DDBJ databases">
        <title>Tropical sea cucumber genome reveals ecological adaptation and Cuvierian tubules defense mechanism.</title>
        <authorList>
            <person name="Chen T."/>
        </authorList>
    </citation>
    <scope>NUCLEOTIDE SEQUENCE</scope>
    <source>
        <strain evidence="24">Nanhai2018</strain>
        <tissue evidence="24">Muscle</tissue>
    </source>
</reference>
<feature type="transmembrane region" description="Helical" evidence="22">
    <location>
        <begin position="128"/>
        <end position="149"/>
    </location>
</feature>
<evidence type="ECO:0000256" key="14">
    <source>
        <dbReference type="ARBA" id="ARBA00035767"/>
    </source>
</evidence>
<feature type="transmembrane region" description="Helical" evidence="22">
    <location>
        <begin position="418"/>
        <end position="438"/>
    </location>
</feature>
<evidence type="ECO:0000256" key="22">
    <source>
        <dbReference type="RuleBase" id="RU368094"/>
    </source>
</evidence>
<keyword evidence="5 22" id="KW-0444">Lipid biosynthesis</keyword>
<feature type="compositionally biased region" description="Basic and acidic residues" evidence="23">
    <location>
        <begin position="471"/>
        <end position="483"/>
    </location>
</feature>
<evidence type="ECO:0000256" key="8">
    <source>
        <dbReference type="ARBA" id="ARBA00022824"/>
    </source>
</evidence>
<comment type="pathway">
    <text evidence="2 22">Phospholipid metabolism; phosphatidylserine biosynthesis.</text>
</comment>
<keyword evidence="13 22" id="KW-1208">Phospholipid metabolism</keyword>
<feature type="region of interest" description="Disordered" evidence="23">
    <location>
        <begin position="27"/>
        <end position="47"/>
    </location>
</feature>
<evidence type="ECO:0000256" key="16">
    <source>
        <dbReference type="ARBA" id="ARBA00035875"/>
    </source>
</evidence>
<evidence type="ECO:0000256" key="10">
    <source>
        <dbReference type="ARBA" id="ARBA00023098"/>
    </source>
</evidence>
<evidence type="ECO:0000256" key="19">
    <source>
        <dbReference type="ARBA" id="ARBA00036623"/>
    </source>
</evidence>
<evidence type="ECO:0000256" key="3">
    <source>
        <dbReference type="ARBA" id="ARBA00005189"/>
    </source>
</evidence>
<evidence type="ECO:0000256" key="18">
    <source>
        <dbReference type="ARBA" id="ARBA00036428"/>
    </source>
</evidence>
<gene>
    <name evidence="24" type="ORF">HOLleu_35978</name>
</gene>
<keyword evidence="8 22" id="KW-0256">Endoplasmic reticulum</keyword>
<name>A0A9Q0YJ54_HOLLE</name>
<dbReference type="GO" id="GO:0005789">
    <property type="term" value="C:endoplasmic reticulum membrane"/>
    <property type="evidence" value="ECO:0007669"/>
    <property type="project" value="UniProtKB-SubCell"/>
</dbReference>
<evidence type="ECO:0000256" key="1">
    <source>
        <dbReference type="ARBA" id="ARBA00004477"/>
    </source>
</evidence>
<evidence type="ECO:0000256" key="6">
    <source>
        <dbReference type="ARBA" id="ARBA00022679"/>
    </source>
</evidence>
<feature type="transmembrane region" description="Helical" evidence="22">
    <location>
        <begin position="320"/>
        <end position="342"/>
    </location>
</feature>
<organism evidence="24 25">
    <name type="scientific">Holothuria leucospilota</name>
    <name type="common">Black long sea cucumber</name>
    <name type="synonym">Mertensiothuria leucospilota</name>
    <dbReference type="NCBI Taxonomy" id="206669"/>
    <lineage>
        <taxon>Eukaryota</taxon>
        <taxon>Metazoa</taxon>
        <taxon>Echinodermata</taxon>
        <taxon>Eleutherozoa</taxon>
        <taxon>Echinozoa</taxon>
        <taxon>Holothuroidea</taxon>
        <taxon>Aspidochirotacea</taxon>
        <taxon>Aspidochirotida</taxon>
        <taxon>Holothuriidae</taxon>
        <taxon>Holothuria</taxon>
    </lineage>
</organism>
<comment type="catalytic activity">
    <reaction evidence="22">
        <text>a 1,2-diacyl-sn-glycero-3-phosphoethanolamine + L-serine = a 1,2-diacyl-sn-glycero-3-phospho-L-serine + ethanolamine</text>
        <dbReference type="Rhea" id="RHEA:27606"/>
        <dbReference type="ChEBI" id="CHEBI:33384"/>
        <dbReference type="ChEBI" id="CHEBI:57262"/>
        <dbReference type="ChEBI" id="CHEBI:57603"/>
        <dbReference type="ChEBI" id="CHEBI:64612"/>
        <dbReference type="EC" id="2.7.8.29"/>
    </reaction>
</comment>
<sequence>MGSPLKELYSWMEWAIMPAHTSDHQSSEHYQQAEISTESDEDSTTVKQHSMKVTRVIDDGTNTFFWRTHSITVLVFMLGVFLYVALIEEPQNDINYNTKRGILACIAAFCLFGMTQTKDGPFTRPHPAFWRLVLCLSVVYELALVYLLFQSLDDARQLMKHFDPKLGVPLPEQSYAEDCRFYDPDPHPNGHFHNFWEKCDVFIWGHFFGWWAKMLMVRDYWLCNVISILFEVLEYSLEHQLPNFAECWWDHWILDALVCNGLGIWLGMKTLNYLNASTYHWRGLWSIHTYSGKLKRILKQFTPYSWTEFDWHPTESLSRWIFTIGLVAFFLMAELNCFYLKFVLWIPPPHFINFSRLVLLVPVGAVAIREAYQYLNDPNCDKLGQQAWIAIAMVVTEVLIVLKFDLPLVMKLPPVGVLIFWALFGMVLTLWTLWFFFVRPYRKHKRKQLMEAKRERQRKAYNNSSKFYSRQIREESSITERSKVSQHATNDATHPATNGRYSTRLRTRMANGH</sequence>
<feature type="region of interest" description="Disordered" evidence="23">
    <location>
        <begin position="468"/>
        <end position="501"/>
    </location>
</feature>
<evidence type="ECO:0000256" key="11">
    <source>
        <dbReference type="ARBA" id="ARBA00023136"/>
    </source>
</evidence>
<evidence type="ECO:0000256" key="2">
    <source>
        <dbReference type="ARBA" id="ARBA00004916"/>
    </source>
</evidence>
<comment type="subcellular location">
    <subcellularLocation>
        <location evidence="1 22">Endoplasmic reticulum membrane</location>
        <topology evidence="1 22">Multi-pass membrane protein</topology>
    </subcellularLocation>
</comment>
<evidence type="ECO:0000256" key="20">
    <source>
        <dbReference type="ARBA" id="ARBA00036644"/>
    </source>
</evidence>
<evidence type="ECO:0000313" key="25">
    <source>
        <dbReference type="Proteomes" id="UP001152320"/>
    </source>
</evidence>
<dbReference type="GO" id="GO:0006659">
    <property type="term" value="P:phosphatidylserine biosynthetic process"/>
    <property type="evidence" value="ECO:0007669"/>
    <property type="project" value="UniProtKB-UniRule"/>
</dbReference>
<comment type="catalytic activity">
    <reaction evidence="14">
        <text>1-hexadecanoyl-2-(9Z-octadecenoyl)-sn-glycero-3-phosphoethanolamine + L-serine = 1-hexadecanoyl-2-(9Z-octadecenoyl)-sn-glycero-3-phospho-L-serine + ethanolamine</text>
        <dbReference type="Rhea" id="RHEA:41484"/>
        <dbReference type="ChEBI" id="CHEBI:33384"/>
        <dbReference type="ChEBI" id="CHEBI:57603"/>
        <dbReference type="ChEBI" id="CHEBI:73007"/>
        <dbReference type="ChEBI" id="CHEBI:75029"/>
    </reaction>
    <physiologicalReaction direction="left-to-right" evidence="14">
        <dbReference type="Rhea" id="RHEA:41485"/>
    </physiologicalReaction>
</comment>